<evidence type="ECO:0000313" key="3">
    <source>
        <dbReference type="Proteomes" id="UP001159428"/>
    </source>
</evidence>
<dbReference type="PANTHER" id="PTHR10974">
    <property type="entry name" value="FI08016P-RELATED"/>
    <property type="match status" value="1"/>
</dbReference>
<dbReference type="InterPro" id="IPR017850">
    <property type="entry name" value="Alkaline_phosphatase_core_sf"/>
</dbReference>
<accession>A0AAU9XPX7</accession>
<gene>
    <name evidence="2" type="ORF">PMEA_00026658</name>
</gene>
<comment type="caution">
    <text evidence="2">The sequence shown here is derived from an EMBL/GenBank/DDBJ whole genome shotgun (WGS) entry which is preliminary data.</text>
</comment>
<organism evidence="2 3">
    <name type="scientific">Pocillopora meandrina</name>
    <dbReference type="NCBI Taxonomy" id="46732"/>
    <lineage>
        <taxon>Eukaryota</taxon>
        <taxon>Metazoa</taxon>
        <taxon>Cnidaria</taxon>
        <taxon>Anthozoa</taxon>
        <taxon>Hexacorallia</taxon>
        <taxon>Scleractinia</taxon>
        <taxon>Astrocoeniina</taxon>
        <taxon>Pocilloporidae</taxon>
        <taxon>Pocillopora</taxon>
    </lineage>
</organism>
<dbReference type="AlphaFoldDB" id="A0AAU9XPX7"/>
<reference evidence="2 3" key="1">
    <citation type="submission" date="2022-05" db="EMBL/GenBank/DDBJ databases">
        <authorList>
            <consortium name="Genoscope - CEA"/>
            <person name="William W."/>
        </authorList>
    </citation>
    <scope>NUCLEOTIDE SEQUENCE [LARGE SCALE GENOMIC DNA]</scope>
</reference>
<name>A0AAU9XPX7_9CNID</name>
<feature type="compositionally biased region" description="Low complexity" evidence="1">
    <location>
        <begin position="55"/>
        <end position="64"/>
    </location>
</feature>
<dbReference type="Pfam" id="PF02995">
    <property type="entry name" value="DUF229"/>
    <property type="match status" value="2"/>
</dbReference>
<evidence type="ECO:0000256" key="1">
    <source>
        <dbReference type="SAM" id="MobiDB-lite"/>
    </source>
</evidence>
<proteinExistence type="predicted"/>
<feature type="compositionally biased region" description="Polar residues" evidence="1">
    <location>
        <begin position="43"/>
        <end position="54"/>
    </location>
</feature>
<dbReference type="Proteomes" id="UP001159428">
    <property type="component" value="Unassembled WGS sequence"/>
</dbReference>
<dbReference type="SUPFAM" id="SSF53649">
    <property type="entry name" value="Alkaline phosphatase-like"/>
    <property type="match status" value="1"/>
</dbReference>
<dbReference type="GO" id="GO:0005615">
    <property type="term" value="C:extracellular space"/>
    <property type="evidence" value="ECO:0007669"/>
    <property type="project" value="TreeGrafter"/>
</dbReference>
<keyword evidence="3" id="KW-1185">Reference proteome</keyword>
<sequence>MSATKYGRSFVCLAIVAIIIVFLWAAQLPEVMNFVPENKNLHSPTRPQGIGNNNSTTGTVIKSTSTTRREIKTCIPHKPDKAGQELIVKYYGQPGRVEDRKCSGTRHPDICSYRRTDSGEINVSCDAKVCGSSDIQMASVDPQMGKSATNWNTLSKDRLTASVQEAVKTNQERGFDFLFLRCGSNLQVFSFPPIFKKVEDGKTRNNINVNVIMLDSISRPHFYRTMPRVVGAFKKINEDANIKARALDFELDQSIGQQTFENIRPFFSGVLKDDNEISASGENTKAPIGMGVLYGAFQKAGYQTLFQEDLCWYDIWGSLLTNNQKRAVPSGDAEFKSRWKEILGKEEQKTIDHFGLTHFSCTVLHYVLKRTNHYDYPSQVCFNGQFYSWYFMDYITKVYTALKQDEKAKPLVSYMHFNTAHETTGKRMINLDANLAKFFIDMASFSNTLTVIFSDHGHKMTPFSYTPEGRRELFDPVFFMIVPDGVADKLGPERMGALVTNQKRMFMLYDVHNAFMSLHNPQTRNSRDYLVTGIFSEIPANRTCADLFMLPLTRCKCEGFDEEGHIKDNAEDHKWLAEAAVGYMNDAIQRQYEKEDKDSKKNQGYGNCERLVGKSFTDVVKRFQGEFILTTMDVHVVPPNGYQEDEIYKVSVKQYSKPRQGVFFLSFVRVTKYNKFVTCQDKSVDIKLCACAKNQTSNNTKNGVLLENGVPREMFGAETKVKNLDSNCLLFLRRDFGTFSFTLEVTNVCTDRTYKFSMTGSMDQRIFSTALPINRVLPPKTFFFLTSVFKYLSKVNQALNLRASIQVKKDGSSEFSSLRTVSVS</sequence>
<feature type="region of interest" description="Disordered" evidence="1">
    <location>
        <begin position="43"/>
        <end position="64"/>
    </location>
</feature>
<evidence type="ECO:0000313" key="2">
    <source>
        <dbReference type="EMBL" id="CAH3152430.1"/>
    </source>
</evidence>
<dbReference type="EMBL" id="CALNXJ010000051">
    <property type="protein sequence ID" value="CAH3152430.1"/>
    <property type="molecule type" value="Genomic_DNA"/>
</dbReference>
<dbReference type="PANTHER" id="PTHR10974:SF39">
    <property type="entry name" value="E2F TRANSCRIPTION FACTOR CC-MB DOMAIN-CONTAINING PROTEIN"/>
    <property type="match status" value="1"/>
</dbReference>
<dbReference type="InterPro" id="IPR004245">
    <property type="entry name" value="DUF229"/>
</dbReference>
<protein>
    <submittedName>
        <fullName evidence="2">Uncharacterized protein</fullName>
    </submittedName>
</protein>